<proteinExistence type="predicted"/>
<name>R7QDQ0_CHOCR</name>
<dbReference type="EMBL" id="HG001735">
    <property type="protein sequence ID" value="CDF35566.1"/>
    <property type="molecule type" value="Genomic_DNA"/>
</dbReference>
<dbReference type="GeneID" id="17323096"/>
<evidence type="ECO:0000313" key="2">
    <source>
        <dbReference type="EMBL" id="CDF35566.1"/>
    </source>
</evidence>
<gene>
    <name evidence="2" type="ORF">CHC_T00004091001</name>
</gene>
<accession>R7QDQ0</accession>
<keyword evidence="3" id="KW-1185">Reference proteome</keyword>
<dbReference type="RefSeq" id="XP_005715385.1">
    <property type="nucleotide sequence ID" value="XM_005715328.1"/>
</dbReference>
<feature type="region of interest" description="Disordered" evidence="1">
    <location>
        <begin position="21"/>
        <end position="45"/>
    </location>
</feature>
<dbReference type="Proteomes" id="UP000012073">
    <property type="component" value="Unassembled WGS sequence"/>
</dbReference>
<dbReference type="AlphaFoldDB" id="R7QDQ0"/>
<organism evidence="2 3">
    <name type="scientific">Chondrus crispus</name>
    <name type="common">Carrageen Irish moss</name>
    <name type="synonym">Polymorpha crispa</name>
    <dbReference type="NCBI Taxonomy" id="2769"/>
    <lineage>
        <taxon>Eukaryota</taxon>
        <taxon>Rhodophyta</taxon>
        <taxon>Florideophyceae</taxon>
        <taxon>Rhodymeniophycidae</taxon>
        <taxon>Gigartinales</taxon>
        <taxon>Gigartinaceae</taxon>
        <taxon>Chondrus</taxon>
    </lineage>
</organism>
<evidence type="ECO:0000313" key="3">
    <source>
        <dbReference type="Proteomes" id="UP000012073"/>
    </source>
</evidence>
<dbReference type="OrthoDB" id="10419795at2759"/>
<protein>
    <submittedName>
        <fullName evidence="2">Uncharacterized protein</fullName>
    </submittedName>
</protein>
<dbReference type="Gramene" id="CDF35566">
    <property type="protein sequence ID" value="CDF35566"/>
    <property type="gene ID" value="CHC_T00004091001"/>
</dbReference>
<reference evidence="3" key="1">
    <citation type="journal article" date="2013" name="Proc. Natl. Acad. Sci. U.S.A.">
        <title>Genome structure and metabolic features in the red seaweed Chondrus crispus shed light on evolution of the Archaeplastida.</title>
        <authorList>
            <person name="Collen J."/>
            <person name="Porcel B."/>
            <person name="Carre W."/>
            <person name="Ball S.G."/>
            <person name="Chaparro C."/>
            <person name="Tonon T."/>
            <person name="Barbeyron T."/>
            <person name="Michel G."/>
            <person name="Noel B."/>
            <person name="Valentin K."/>
            <person name="Elias M."/>
            <person name="Artiguenave F."/>
            <person name="Arun A."/>
            <person name="Aury J.M."/>
            <person name="Barbosa-Neto J.F."/>
            <person name="Bothwell J.H."/>
            <person name="Bouget F.Y."/>
            <person name="Brillet L."/>
            <person name="Cabello-Hurtado F."/>
            <person name="Capella-Gutierrez S."/>
            <person name="Charrier B."/>
            <person name="Cladiere L."/>
            <person name="Cock J.M."/>
            <person name="Coelho S.M."/>
            <person name="Colleoni C."/>
            <person name="Czjzek M."/>
            <person name="Da Silva C."/>
            <person name="Delage L."/>
            <person name="Denoeud F."/>
            <person name="Deschamps P."/>
            <person name="Dittami S.M."/>
            <person name="Gabaldon T."/>
            <person name="Gachon C.M."/>
            <person name="Groisillier A."/>
            <person name="Herve C."/>
            <person name="Jabbari K."/>
            <person name="Katinka M."/>
            <person name="Kloareg B."/>
            <person name="Kowalczyk N."/>
            <person name="Labadie K."/>
            <person name="Leblanc C."/>
            <person name="Lopez P.J."/>
            <person name="McLachlan D.H."/>
            <person name="Meslet-Cladiere L."/>
            <person name="Moustafa A."/>
            <person name="Nehr Z."/>
            <person name="Nyvall Collen P."/>
            <person name="Panaud O."/>
            <person name="Partensky F."/>
            <person name="Poulain J."/>
            <person name="Rensing S.A."/>
            <person name="Rousvoal S."/>
            <person name="Samson G."/>
            <person name="Symeonidi A."/>
            <person name="Weissenbach J."/>
            <person name="Zambounis A."/>
            <person name="Wincker P."/>
            <person name="Boyen C."/>
        </authorList>
    </citation>
    <scope>NUCLEOTIDE SEQUENCE [LARGE SCALE GENOMIC DNA]</scope>
    <source>
        <strain evidence="3">cv. Stackhouse</strain>
    </source>
</reference>
<evidence type="ECO:0000256" key="1">
    <source>
        <dbReference type="SAM" id="MobiDB-lite"/>
    </source>
</evidence>
<dbReference type="KEGG" id="ccp:CHC_T00004091001"/>
<sequence length="182" mass="20038">MASRLPSAAFTAPLPLTPRCIPPARCPTRRPQSRPSPRAELDSVPNSPSLLLRSWADSRTVSSTVDLSRRFISVLFLSNYCQRAAYAEKRLTQLAEHYSVSRRLLILSAGVYSNPGDLLPMKLVTAAKRQGIDMSDERPCAAFEVSDRKLPLPSSTRGWHSIVAHNKAIVVDKVMIPSSLVS</sequence>